<dbReference type="Gene3D" id="3.40.50.620">
    <property type="entry name" value="HUPs"/>
    <property type="match status" value="1"/>
</dbReference>
<feature type="binding site" evidence="13">
    <location>
        <position position="131"/>
    </location>
    <ligand>
        <name>Zn(2+)</name>
        <dbReference type="ChEBI" id="CHEBI:29105"/>
    </ligand>
</feature>
<keyword evidence="4 13" id="KW-0963">Cytoplasm</keyword>
<dbReference type="GO" id="GO:0046872">
    <property type="term" value="F:metal ion binding"/>
    <property type="evidence" value="ECO:0007669"/>
    <property type="project" value="UniProtKB-KW"/>
</dbReference>
<dbReference type="PROSITE" id="PS50886">
    <property type="entry name" value="TRBD"/>
    <property type="match status" value="1"/>
</dbReference>
<dbReference type="SUPFAM" id="SSF50249">
    <property type="entry name" value="Nucleic acid-binding proteins"/>
    <property type="match status" value="1"/>
</dbReference>
<dbReference type="InterPro" id="IPR023457">
    <property type="entry name" value="Met-tRNA_synth_2"/>
</dbReference>
<dbReference type="InterPro" id="IPR002547">
    <property type="entry name" value="tRNA-bd_dom"/>
</dbReference>
<dbReference type="InterPro" id="IPR009080">
    <property type="entry name" value="tRNAsynth_Ia_anticodon-bd"/>
</dbReference>
<dbReference type="Proteomes" id="UP000068196">
    <property type="component" value="Chromosome"/>
</dbReference>
<comment type="subcellular location">
    <subcellularLocation>
        <location evidence="2 13">Cytoplasm</location>
    </subcellularLocation>
</comment>
<evidence type="ECO:0000256" key="1">
    <source>
        <dbReference type="ARBA" id="ARBA00003314"/>
    </source>
</evidence>
<keyword evidence="6 13" id="KW-0436">Ligase</keyword>
<evidence type="ECO:0000256" key="7">
    <source>
        <dbReference type="ARBA" id="ARBA00022741"/>
    </source>
</evidence>
<evidence type="ECO:0000256" key="5">
    <source>
        <dbReference type="ARBA" id="ARBA00022555"/>
    </source>
</evidence>
<dbReference type="NCBIfam" id="TIGR00399">
    <property type="entry name" value="metG_C_term"/>
    <property type="match status" value="1"/>
</dbReference>
<dbReference type="PATRIC" id="fig|1653476.3.peg.1191"/>
<dbReference type="FunFam" id="2.170.220.10:FF:000003">
    <property type="entry name" value="Methionine--tRNA ligase"/>
    <property type="match status" value="1"/>
</dbReference>
<keyword evidence="13" id="KW-0862">Zinc</keyword>
<dbReference type="STRING" id="1653476.THC_1151"/>
<dbReference type="GO" id="GO:0006431">
    <property type="term" value="P:methionyl-tRNA aminoacylation"/>
    <property type="evidence" value="ECO:0007669"/>
    <property type="project" value="UniProtKB-UniRule"/>
</dbReference>
<dbReference type="KEGG" id="cthi:THC_1151"/>
<evidence type="ECO:0000313" key="16">
    <source>
        <dbReference type="Proteomes" id="UP000068196"/>
    </source>
</evidence>
<keyword evidence="7 13" id="KW-0547">Nucleotide-binding</keyword>
<gene>
    <name evidence="13" type="primary">metG</name>
    <name evidence="15" type="ORF">THC_1151</name>
</gene>
<protein>
    <recommendedName>
        <fullName evidence="13">Methionine--tRNA ligase</fullName>
        <ecNumber evidence="13">6.1.1.10</ecNumber>
    </recommendedName>
    <alternativeName>
        <fullName evidence="13">Methionyl-tRNA synthetase</fullName>
        <shortName evidence="13">MetRS</shortName>
    </alternativeName>
</protein>
<dbReference type="HAMAP" id="MF_01228">
    <property type="entry name" value="Met_tRNA_synth_type2"/>
    <property type="match status" value="1"/>
</dbReference>
<proteinExistence type="inferred from homology"/>
<dbReference type="InterPro" id="IPR014758">
    <property type="entry name" value="Met-tRNA_synth"/>
</dbReference>
<dbReference type="InterPro" id="IPR015413">
    <property type="entry name" value="Methionyl/Leucyl_tRNA_Synth"/>
</dbReference>
<keyword evidence="13" id="KW-0479">Metal-binding</keyword>
<feature type="short sequence motif" description="'KMSKS' region" evidence="13">
    <location>
        <begin position="297"/>
        <end position="301"/>
    </location>
</feature>
<evidence type="ECO:0000256" key="11">
    <source>
        <dbReference type="ARBA" id="ARBA00023146"/>
    </source>
</evidence>
<keyword evidence="10 13" id="KW-0648">Protein biosynthesis</keyword>
<comment type="caution">
    <text evidence="13">Lacks conserved residue(s) required for the propagation of feature annotation.</text>
</comment>
<evidence type="ECO:0000256" key="2">
    <source>
        <dbReference type="ARBA" id="ARBA00004496"/>
    </source>
</evidence>
<dbReference type="InterPro" id="IPR014729">
    <property type="entry name" value="Rossmann-like_a/b/a_fold"/>
</dbReference>
<dbReference type="EMBL" id="AP014945">
    <property type="protein sequence ID" value="BAU23524.1"/>
    <property type="molecule type" value="Genomic_DNA"/>
</dbReference>
<dbReference type="SUPFAM" id="SSF47323">
    <property type="entry name" value="Anticodon-binding domain of a subclass of class I aminoacyl-tRNA synthetases"/>
    <property type="match status" value="1"/>
</dbReference>
<dbReference type="Gene3D" id="2.170.220.10">
    <property type="match status" value="1"/>
</dbReference>
<dbReference type="AlphaFoldDB" id="A0A0U5AN90"/>
<dbReference type="SUPFAM" id="SSF52374">
    <property type="entry name" value="Nucleotidylyl transferase"/>
    <property type="match status" value="1"/>
</dbReference>
<evidence type="ECO:0000256" key="10">
    <source>
        <dbReference type="ARBA" id="ARBA00022917"/>
    </source>
</evidence>
<evidence type="ECO:0000256" key="3">
    <source>
        <dbReference type="ARBA" id="ARBA00011738"/>
    </source>
</evidence>
<dbReference type="OrthoDB" id="9810191at2"/>
<dbReference type="CDD" id="cd07957">
    <property type="entry name" value="Anticodon_Ia_Met"/>
    <property type="match status" value="1"/>
</dbReference>
<dbReference type="Pfam" id="PF09334">
    <property type="entry name" value="tRNA-synt_1g"/>
    <property type="match status" value="2"/>
</dbReference>
<reference evidence="15 16" key="1">
    <citation type="journal article" date="2016" name="Int. J. Syst. Evol. Microbiol.">
        <title>Caldimicrobium thiodismutans sp. nov., a sulfur-disproportionating bacterium isolated from a hot spring, and emended description of the genus Caldimicrobium.</title>
        <authorList>
            <person name="Kojima H."/>
            <person name="Umezawa K."/>
            <person name="Fukui M."/>
        </authorList>
    </citation>
    <scope>NUCLEOTIDE SEQUENCE [LARGE SCALE GENOMIC DNA]</scope>
    <source>
        <strain evidence="15 16">TF1</strain>
    </source>
</reference>
<feature type="binding site" evidence="13">
    <location>
        <position position="128"/>
    </location>
    <ligand>
        <name>Zn(2+)</name>
        <dbReference type="ChEBI" id="CHEBI:29105"/>
    </ligand>
</feature>
<evidence type="ECO:0000256" key="9">
    <source>
        <dbReference type="ARBA" id="ARBA00022884"/>
    </source>
</evidence>
<comment type="subunit">
    <text evidence="3 13">Homodimer.</text>
</comment>
<keyword evidence="9 13" id="KW-0694">RNA-binding</keyword>
<dbReference type="Pfam" id="PF19303">
    <property type="entry name" value="Anticodon_3"/>
    <property type="match status" value="1"/>
</dbReference>
<keyword evidence="16" id="KW-1185">Reference proteome</keyword>
<dbReference type="CDD" id="cd02800">
    <property type="entry name" value="tRNA_bind_EcMetRS_like"/>
    <property type="match status" value="1"/>
</dbReference>
<feature type="binding site" evidence="13">
    <location>
        <position position="149"/>
    </location>
    <ligand>
        <name>Zn(2+)</name>
        <dbReference type="ChEBI" id="CHEBI:29105"/>
    </ligand>
</feature>
<dbReference type="EC" id="6.1.1.10" evidence="13"/>
<keyword evidence="5 13" id="KW-0820">tRNA-binding</keyword>
<dbReference type="GO" id="GO:0004825">
    <property type="term" value="F:methionine-tRNA ligase activity"/>
    <property type="evidence" value="ECO:0007669"/>
    <property type="project" value="UniProtKB-UniRule"/>
</dbReference>
<dbReference type="Pfam" id="PF01588">
    <property type="entry name" value="tRNA_bind"/>
    <property type="match status" value="1"/>
</dbReference>
<organism evidence="15 16">
    <name type="scientific">Caldimicrobium thiodismutans</name>
    <dbReference type="NCBI Taxonomy" id="1653476"/>
    <lineage>
        <taxon>Bacteria</taxon>
        <taxon>Pseudomonadati</taxon>
        <taxon>Thermodesulfobacteriota</taxon>
        <taxon>Thermodesulfobacteria</taxon>
        <taxon>Thermodesulfobacteriales</taxon>
        <taxon>Thermodesulfobacteriaceae</taxon>
        <taxon>Caldimicrobium</taxon>
    </lineage>
</organism>
<dbReference type="NCBIfam" id="TIGR00398">
    <property type="entry name" value="metG"/>
    <property type="match status" value="1"/>
</dbReference>
<dbReference type="PANTHER" id="PTHR43326:SF1">
    <property type="entry name" value="METHIONINE--TRNA LIGASE, MITOCHONDRIAL"/>
    <property type="match status" value="1"/>
</dbReference>
<evidence type="ECO:0000313" key="15">
    <source>
        <dbReference type="EMBL" id="BAU23524.1"/>
    </source>
</evidence>
<feature type="domain" description="TRNA-binding" evidence="14">
    <location>
        <begin position="540"/>
        <end position="639"/>
    </location>
</feature>
<accession>A0A0U5AN90</accession>
<dbReference type="CDD" id="cd00814">
    <property type="entry name" value="MetRS_core"/>
    <property type="match status" value="1"/>
</dbReference>
<feature type="short sequence motif" description="'HIGH' region" evidence="13">
    <location>
        <begin position="13"/>
        <end position="23"/>
    </location>
</feature>
<sequence length="639" mass="74386">MAGVKIYLTTPIYYVNSYPHLGHAYTTIVADALARFYRQKGYEVFFLTGTDEHGDKIVKAAQERGKSPKEFVDDVAGAFKKTWNALGLTYNHFIRTTDLEHKKTVQYILQTLYEKGEFYLDEYEGAYCFGCERFLTSKELDERGYCRDHQRAPVWLREKNYFFNLEKYRPWLRDYLQQEDLIYPSFYKEEVLNLLDEPLPPLCISRPKSRLAWGIELPFDRDYVTYVWFDALINYLSGIGFPENPDWKALWKESHHFIAKDILKPHAIYWPIILKALGLPIYKKLYVHGYWLIHKIKMSKSLGNVVEPLELSKQFGNDPLRYFLLREMAFGYDAEFSLEQFFIRYNADLANDYGNLVYRTLNLVEKYFRGEVPPYESLQTEDYELREKVESAVNKYFSLFENLQFHLAIEELFQAIRFANVYIDRTAPWKEMKEGRRSRAGTILRNLLSAIRSFALALSPVLPESSSKLLENLSLNPTEISFKEIFDWSLPKTGSIVKKGEPLFPRLEKQPSKSEPEEEAKIMDLPVQTGEKIELFSIEEFRKWDLRIGKIVSAEKVEGTDKLLKLEVLCPEKRQIVSGIAQFYKPEELVGKEVVLVLNLKPAKIRGVISEGMLLASHDEKGLTLLIPEREVSPGAKVS</sequence>
<evidence type="ECO:0000256" key="13">
    <source>
        <dbReference type="HAMAP-Rule" id="MF_01228"/>
    </source>
</evidence>
<dbReference type="NCBIfam" id="NF008900">
    <property type="entry name" value="PRK12267.1"/>
    <property type="match status" value="1"/>
</dbReference>
<evidence type="ECO:0000256" key="4">
    <source>
        <dbReference type="ARBA" id="ARBA00022490"/>
    </source>
</evidence>
<evidence type="ECO:0000256" key="6">
    <source>
        <dbReference type="ARBA" id="ARBA00022598"/>
    </source>
</evidence>
<evidence type="ECO:0000259" key="14">
    <source>
        <dbReference type="PROSITE" id="PS50886"/>
    </source>
</evidence>
<reference evidence="16" key="2">
    <citation type="journal article" date="2016" name="Int. J. Syst. Evol. Microbiol.">
        <title>Caldimicrobium thiodismutans sp. nov., a sulfur-disproportionating bacterium isolated from a hot spring.</title>
        <authorList>
            <person name="Kojima H."/>
            <person name="Umezawa K."/>
            <person name="Fukui M."/>
        </authorList>
    </citation>
    <scope>NUCLEOTIDE SEQUENCE [LARGE SCALE GENOMIC DNA]</scope>
    <source>
        <strain evidence="16">TF1</strain>
    </source>
</reference>
<keyword evidence="11 13" id="KW-0030">Aminoacyl-tRNA synthetase</keyword>
<evidence type="ECO:0000256" key="12">
    <source>
        <dbReference type="ARBA" id="ARBA00047364"/>
    </source>
</evidence>
<dbReference type="RefSeq" id="WP_068514609.1">
    <property type="nucleotide sequence ID" value="NZ_AP014945.1"/>
</dbReference>
<dbReference type="InterPro" id="IPR004495">
    <property type="entry name" value="Met-tRNA-synth_bsu_C"/>
</dbReference>
<dbReference type="GO" id="GO:0005737">
    <property type="term" value="C:cytoplasm"/>
    <property type="evidence" value="ECO:0007669"/>
    <property type="project" value="UniProtKB-SubCell"/>
</dbReference>
<dbReference type="Gene3D" id="1.10.730.10">
    <property type="entry name" value="Isoleucyl-tRNA Synthetase, Domain 1"/>
    <property type="match status" value="1"/>
</dbReference>
<dbReference type="PRINTS" id="PR01041">
    <property type="entry name" value="TRNASYNTHMET"/>
</dbReference>
<feature type="binding site" evidence="13">
    <location>
        <position position="146"/>
    </location>
    <ligand>
        <name>Zn(2+)</name>
        <dbReference type="ChEBI" id="CHEBI:29105"/>
    </ligand>
</feature>
<evidence type="ECO:0000256" key="8">
    <source>
        <dbReference type="ARBA" id="ARBA00022840"/>
    </source>
</evidence>
<dbReference type="InterPro" id="IPR033911">
    <property type="entry name" value="MetRS_core"/>
</dbReference>
<comment type="similarity">
    <text evidence="13">Belongs to the class-I aminoacyl-tRNA synthetase family. MetG type 2A subfamily.</text>
</comment>
<comment type="catalytic activity">
    <reaction evidence="12 13">
        <text>tRNA(Met) + L-methionine + ATP = L-methionyl-tRNA(Met) + AMP + diphosphate</text>
        <dbReference type="Rhea" id="RHEA:13481"/>
        <dbReference type="Rhea" id="RHEA-COMP:9667"/>
        <dbReference type="Rhea" id="RHEA-COMP:9698"/>
        <dbReference type="ChEBI" id="CHEBI:30616"/>
        <dbReference type="ChEBI" id="CHEBI:33019"/>
        <dbReference type="ChEBI" id="CHEBI:57844"/>
        <dbReference type="ChEBI" id="CHEBI:78442"/>
        <dbReference type="ChEBI" id="CHEBI:78530"/>
        <dbReference type="ChEBI" id="CHEBI:456215"/>
        <dbReference type="EC" id="6.1.1.10"/>
    </reaction>
</comment>
<dbReference type="Gene3D" id="2.40.50.140">
    <property type="entry name" value="Nucleic acid-binding proteins"/>
    <property type="match status" value="1"/>
</dbReference>
<dbReference type="PANTHER" id="PTHR43326">
    <property type="entry name" value="METHIONYL-TRNA SYNTHETASE"/>
    <property type="match status" value="1"/>
</dbReference>
<keyword evidence="8 13" id="KW-0067">ATP-binding</keyword>
<dbReference type="GO" id="GO:0005524">
    <property type="term" value="F:ATP binding"/>
    <property type="evidence" value="ECO:0007669"/>
    <property type="project" value="UniProtKB-UniRule"/>
</dbReference>
<dbReference type="GO" id="GO:0000049">
    <property type="term" value="F:tRNA binding"/>
    <property type="evidence" value="ECO:0007669"/>
    <property type="project" value="UniProtKB-UniRule"/>
</dbReference>
<comment type="cofactor">
    <cofactor evidence="13">
        <name>Zn(2+)</name>
        <dbReference type="ChEBI" id="CHEBI:29105"/>
    </cofactor>
    <text evidence="13">Binds 1 zinc ion per subunit.</text>
</comment>
<dbReference type="FunFam" id="2.40.50.140:FF:000042">
    <property type="entry name" value="Methionine--tRNA ligase"/>
    <property type="match status" value="1"/>
</dbReference>
<comment type="function">
    <text evidence="1 13">Is required not only for elongation of protein synthesis but also for the initiation of all mRNA translation through initiator tRNA(fMet) aminoacylation.</text>
</comment>
<dbReference type="InterPro" id="IPR012340">
    <property type="entry name" value="NA-bd_OB-fold"/>
</dbReference>
<name>A0A0U5AN90_9BACT</name>
<dbReference type="InterPro" id="IPR041872">
    <property type="entry name" value="Anticodon_Met"/>
</dbReference>